<reference evidence="1" key="1">
    <citation type="submission" date="2020-07" db="EMBL/GenBank/DDBJ databases">
        <title>Multicomponent nature underlies the extraordinary mechanical properties of spider dragline silk.</title>
        <authorList>
            <person name="Kono N."/>
            <person name="Nakamura H."/>
            <person name="Mori M."/>
            <person name="Yoshida Y."/>
            <person name="Ohtoshi R."/>
            <person name="Malay A.D."/>
            <person name="Moran D.A.P."/>
            <person name="Tomita M."/>
            <person name="Numata K."/>
            <person name="Arakawa K."/>
        </authorList>
    </citation>
    <scope>NUCLEOTIDE SEQUENCE</scope>
</reference>
<evidence type="ECO:0000313" key="2">
    <source>
        <dbReference type="Proteomes" id="UP000887116"/>
    </source>
</evidence>
<name>A0A8X6HGW8_TRICU</name>
<dbReference type="OrthoDB" id="6429499at2759"/>
<evidence type="ECO:0000313" key="1">
    <source>
        <dbReference type="EMBL" id="GFQ73997.1"/>
    </source>
</evidence>
<keyword evidence="2" id="KW-1185">Reference proteome</keyword>
<protein>
    <submittedName>
        <fullName evidence="1">Uncharacterized protein</fullName>
    </submittedName>
</protein>
<dbReference type="Proteomes" id="UP000887116">
    <property type="component" value="Unassembled WGS sequence"/>
</dbReference>
<sequence>MGGKTARRQFGNGATSHLLRFSRDISLMRGSIKRRLWKDGLTTSLHLLDNGARRNDHGWINARQAEILLEPLAVTLCGRCNIIDKREGRDASYHHRLPASFMNPDSLSSLLIISSSESMRQGVLQTKEV</sequence>
<comment type="caution">
    <text evidence="1">The sequence shown here is derived from an EMBL/GenBank/DDBJ whole genome shotgun (WGS) entry which is preliminary data.</text>
</comment>
<organism evidence="1 2">
    <name type="scientific">Trichonephila clavata</name>
    <name type="common">Joro spider</name>
    <name type="synonym">Nephila clavata</name>
    <dbReference type="NCBI Taxonomy" id="2740835"/>
    <lineage>
        <taxon>Eukaryota</taxon>
        <taxon>Metazoa</taxon>
        <taxon>Ecdysozoa</taxon>
        <taxon>Arthropoda</taxon>
        <taxon>Chelicerata</taxon>
        <taxon>Arachnida</taxon>
        <taxon>Araneae</taxon>
        <taxon>Araneomorphae</taxon>
        <taxon>Entelegynae</taxon>
        <taxon>Araneoidea</taxon>
        <taxon>Nephilidae</taxon>
        <taxon>Trichonephila</taxon>
    </lineage>
</organism>
<dbReference type="AlphaFoldDB" id="A0A8X6HGW8"/>
<proteinExistence type="predicted"/>
<dbReference type="EMBL" id="BMAO01021369">
    <property type="protein sequence ID" value="GFQ73997.1"/>
    <property type="molecule type" value="Genomic_DNA"/>
</dbReference>
<gene>
    <name evidence="1" type="primary">AVEN_201676_1</name>
    <name evidence="1" type="ORF">TNCT_314941</name>
</gene>
<accession>A0A8X6HGW8</accession>